<keyword evidence="2" id="KW-1185">Reference proteome</keyword>
<evidence type="ECO:0000313" key="2">
    <source>
        <dbReference type="Proteomes" id="UP001627154"/>
    </source>
</evidence>
<gene>
    <name evidence="1" type="ORF">TKK_007923</name>
</gene>
<comment type="caution">
    <text evidence="1">The sequence shown here is derived from an EMBL/GenBank/DDBJ whole genome shotgun (WGS) entry which is preliminary data.</text>
</comment>
<dbReference type="Proteomes" id="UP001627154">
    <property type="component" value="Unassembled WGS sequence"/>
</dbReference>
<accession>A0ABD2X232</accession>
<reference evidence="1 2" key="1">
    <citation type="journal article" date="2024" name="bioRxiv">
        <title>A reference genome for Trichogramma kaykai: A tiny desert-dwelling parasitoid wasp with competing sex-ratio distorters.</title>
        <authorList>
            <person name="Culotta J."/>
            <person name="Lindsey A.R."/>
        </authorList>
    </citation>
    <scope>NUCLEOTIDE SEQUENCE [LARGE SCALE GENOMIC DNA]</scope>
    <source>
        <strain evidence="1 2">KSX58</strain>
    </source>
</reference>
<protein>
    <submittedName>
        <fullName evidence="1">Uncharacterized protein</fullName>
    </submittedName>
</protein>
<dbReference type="AlphaFoldDB" id="A0ABD2X232"/>
<evidence type="ECO:0000313" key="1">
    <source>
        <dbReference type="EMBL" id="KAL3398819.1"/>
    </source>
</evidence>
<sequence length="75" mass="8763">MQIFPRPRYRVQRCARKKCLRKQQTVMVSLRIVAPRAIRQPELCAATVAYGNTHFSDDERRYIRLATTARVSAKN</sequence>
<organism evidence="1 2">
    <name type="scientific">Trichogramma kaykai</name>
    <dbReference type="NCBI Taxonomy" id="54128"/>
    <lineage>
        <taxon>Eukaryota</taxon>
        <taxon>Metazoa</taxon>
        <taxon>Ecdysozoa</taxon>
        <taxon>Arthropoda</taxon>
        <taxon>Hexapoda</taxon>
        <taxon>Insecta</taxon>
        <taxon>Pterygota</taxon>
        <taxon>Neoptera</taxon>
        <taxon>Endopterygota</taxon>
        <taxon>Hymenoptera</taxon>
        <taxon>Apocrita</taxon>
        <taxon>Proctotrupomorpha</taxon>
        <taxon>Chalcidoidea</taxon>
        <taxon>Trichogrammatidae</taxon>
        <taxon>Trichogramma</taxon>
    </lineage>
</organism>
<dbReference type="EMBL" id="JBJJXI010000059">
    <property type="protein sequence ID" value="KAL3398819.1"/>
    <property type="molecule type" value="Genomic_DNA"/>
</dbReference>
<proteinExistence type="predicted"/>
<name>A0ABD2X232_9HYME</name>